<evidence type="ECO:0000256" key="2">
    <source>
        <dbReference type="ARBA" id="ARBA00023033"/>
    </source>
</evidence>
<dbReference type="EMBL" id="BAABAB010000016">
    <property type="protein sequence ID" value="GAA3620778.1"/>
    <property type="molecule type" value="Genomic_DNA"/>
</dbReference>
<dbReference type="InterPro" id="IPR006905">
    <property type="entry name" value="Flavin_halogenase"/>
</dbReference>
<evidence type="ECO:0000256" key="1">
    <source>
        <dbReference type="ARBA" id="ARBA00023002"/>
    </source>
</evidence>
<keyword evidence="6" id="KW-1185">Reference proteome</keyword>
<evidence type="ECO:0000313" key="6">
    <source>
        <dbReference type="Proteomes" id="UP001501490"/>
    </source>
</evidence>
<sequence>MAEIVILGAGLTGLSAAMLLVRDGHRVTVLERDPDGPDGDAERLWTGWRRRGVSQFTQLHLMLGRWAQTMAAELPEVLVELENRGGARLNVVHLFPSGMTGGVRPGDERFELVTGRRPVVEGALAAVAARAEGVTIRRGCAVAGLLAAHDSRVPHVTGVRTADGELIRADLVVDASGRRTAVPDLLTAVGARRPHEERDSAGFVYYTRHFRSADGGLPALERPMLQFLPGYGVLTLPADNGTWGVGLVTSSRDHALRGAREVDGWSRAMTLVPGIGAWLDGEPITGVRAFAATEDRYRRYLVDGEPVCTGLVPLGDAWACTNPALGRGATIGLLHAVTLRDTLRGVPATERAAFATAFDEATETRIAPWCMATRTFDRHRLAEMDADLAGRPYVSADPAWSLAGTLATAALHDPDALRAHVSVAHLLATPAEVLSVPGMMPRVVAAGAGRPRYPADAPHHDELVAAVGQEAAA</sequence>
<dbReference type="PANTHER" id="PTHR43747:SF5">
    <property type="entry name" value="FAD-BINDING DOMAIN-CONTAINING PROTEIN"/>
    <property type="match status" value="1"/>
</dbReference>
<dbReference type="Pfam" id="PF04820">
    <property type="entry name" value="Trp_halogenase"/>
    <property type="match status" value="1"/>
</dbReference>
<comment type="caution">
    <text evidence="5">The sequence shown here is derived from an EMBL/GenBank/DDBJ whole genome shotgun (WGS) entry which is preliminary data.</text>
</comment>
<name>A0ABP6ZWY4_9ACTN</name>
<dbReference type="SUPFAM" id="SSF51905">
    <property type="entry name" value="FAD/NAD(P)-binding domain"/>
    <property type="match status" value="1"/>
</dbReference>
<dbReference type="InterPro" id="IPR006076">
    <property type="entry name" value="FAD-dep_OxRdtase"/>
</dbReference>
<organism evidence="5 6">
    <name type="scientific">Microlunatus ginsengisoli</name>
    <dbReference type="NCBI Taxonomy" id="363863"/>
    <lineage>
        <taxon>Bacteria</taxon>
        <taxon>Bacillati</taxon>
        <taxon>Actinomycetota</taxon>
        <taxon>Actinomycetes</taxon>
        <taxon>Propionibacteriales</taxon>
        <taxon>Propionibacteriaceae</taxon>
        <taxon>Microlunatus</taxon>
    </lineage>
</organism>
<dbReference type="PRINTS" id="PR00420">
    <property type="entry name" value="RNGMNOXGNASE"/>
</dbReference>
<comment type="similarity">
    <text evidence="3">Belongs to the flavin-dependent halogenase family. Bacterial tryptophan halogenase subfamily.</text>
</comment>
<dbReference type="InterPro" id="IPR036188">
    <property type="entry name" value="FAD/NAD-bd_sf"/>
</dbReference>
<accession>A0ABP6ZWY4</accession>
<keyword evidence="2" id="KW-0503">Monooxygenase</keyword>
<keyword evidence="1" id="KW-0560">Oxidoreductase</keyword>
<dbReference type="Pfam" id="PF01266">
    <property type="entry name" value="DAO"/>
    <property type="match status" value="1"/>
</dbReference>
<proteinExistence type="inferred from homology"/>
<feature type="domain" description="FAD dependent oxidoreductase" evidence="4">
    <location>
        <begin position="4"/>
        <end position="61"/>
    </location>
</feature>
<reference evidence="6" key="1">
    <citation type="journal article" date="2019" name="Int. J. Syst. Evol. Microbiol.">
        <title>The Global Catalogue of Microorganisms (GCM) 10K type strain sequencing project: providing services to taxonomists for standard genome sequencing and annotation.</title>
        <authorList>
            <consortium name="The Broad Institute Genomics Platform"/>
            <consortium name="The Broad Institute Genome Sequencing Center for Infectious Disease"/>
            <person name="Wu L."/>
            <person name="Ma J."/>
        </authorList>
    </citation>
    <scope>NUCLEOTIDE SEQUENCE [LARGE SCALE GENOMIC DNA]</scope>
    <source>
        <strain evidence="6">JCM 16929</strain>
    </source>
</reference>
<dbReference type="PANTHER" id="PTHR43747">
    <property type="entry name" value="FAD-BINDING PROTEIN"/>
    <property type="match status" value="1"/>
</dbReference>
<gene>
    <name evidence="5" type="ORF">GCM10022236_23750</name>
</gene>
<evidence type="ECO:0000313" key="5">
    <source>
        <dbReference type="EMBL" id="GAA3620778.1"/>
    </source>
</evidence>
<dbReference type="Gene3D" id="3.50.50.60">
    <property type="entry name" value="FAD/NAD(P)-binding domain"/>
    <property type="match status" value="2"/>
</dbReference>
<dbReference type="Proteomes" id="UP001501490">
    <property type="component" value="Unassembled WGS sequence"/>
</dbReference>
<protein>
    <submittedName>
        <fullName evidence="5">FAD-dependent oxidoreductase</fullName>
    </submittedName>
</protein>
<dbReference type="RefSeq" id="WP_344804688.1">
    <property type="nucleotide sequence ID" value="NZ_BAABAB010000016.1"/>
</dbReference>
<evidence type="ECO:0000256" key="3">
    <source>
        <dbReference type="ARBA" id="ARBA00038396"/>
    </source>
</evidence>
<dbReference type="InterPro" id="IPR050816">
    <property type="entry name" value="Flavin-dep_Halogenase_NPB"/>
</dbReference>
<evidence type="ECO:0000259" key="4">
    <source>
        <dbReference type="Pfam" id="PF01266"/>
    </source>
</evidence>